<dbReference type="EMBL" id="CM034404">
    <property type="protein sequence ID" value="KAJ0173947.1"/>
    <property type="molecule type" value="Genomic_DNA"/>
</dbReference>
<reference evidence="1 2" key="1">
    <citation type="journal article" date="2021" name="Front. Genet.">
        <title>Chromosome-Level Genome Assembly Reveals Significant Gene Expansion in the Toll and IMD Signaling Pathways of Dendrolimus kikuchii.</title>
        <authorList>
            <person name="Zhou J."/>
            <person name="Wu P."/>
            <person name="Xiong Z."/>
            <person name="Liu N."/>
            <person name="Zhao N."/>
            <person name="Ji M."/>
            <person name="Qiu Y."/>
            <person name="Yang B."/>
        </authorList>
    </citation>
    <scope>NUCLEOTIDE SEQUENCE [LARGE SCALE GENOMIC DNA]</scope>
    <source>
        <strain evidence="1">Ann1</strain>
    </source>
</reference>
<keyword evidence="2" id="KW-1185">Reference proteome</keyword>
<sequence length="1046" mass="119521">MINDITCRYDMTCEDTIDEISLQHIQNIMDAHTIYYDGFDGNPRQCSDKEMENFNGDRVHPIDMTYTSTMKDEALISSAIPILIDNYYYTEYFLTLIHSLHFKNNVFKIPPEFKTMENLEEINLSNNVLVTAKLSNPNLLESLINIDFSHNNINQITLNREEYIYGHLTWLNLSYNYLVRIPDAIFDEINNLEVLDISNNYIETLTPITFEGVKKLINLNLSHNRLTDINSSLFRFIELQTLHLSYNRITTLNGIEFNKLKSVSEIKLDHNSISVIDKNSFNNLSQLKTLNLNNNKLISLDKDTFLNNIVLYTIDLSSNKINTLPKNVFKNNINLVNFSIKENLLDGALPRGTFEGLKNVKEIDLRNQNITSIEDFAFLGLDNVLSIFLNNNKISSLSKKSFNNLKQLNILDLSNNEISNINFEKEDLIQLLTLLLKNNNLTHINQEQFLGLNRLQLLDISNNNIIQLESKSFHSLENLLMFQISNNPLSEIILENTFEGLNSLPTLDISRSLISSIHNNTFKGMLGLKDLNISYSKVKELQYNCFSNIDSVERIDLSYNFLISFEVNTTGLSNLRDLLLNNNLIKLITSNSFIGLHTLTEINLAHNDIENVHINSFNNQTDLRFLDLSYNNKLKFTSDFIKAKNHLQNLIVSGIDREISFSNIGDLSISRVDLSELSISAINNLQLIELTHLDTIILKKNQISKLKIGDFANLTDLRDIDLSDNNISFIQPGTFKENTRLEHLNVSHNFLTTLAYGIFRDLIYLNTLDVSYNFITSLESERFYEVPSLNILIADHNLISNIDLDEFPTNSFTLSIGENPLPCQVLVKFNKQSRINITAIDLYNNEFENVNGVSCNIKKENANFTSDQSDASFNTSILIEIKNILAKISNRDIIVQRSDVPFSTEVNLTMLANSIAKSLNDSMNITSEIFMNEVNKNTFAQAKTGNETNIILNKILNVLSRTNSMIKINTTPVPIVKENATYNNILPYLNKINALEENLYQYKQTMEENISDLSAKISNLDSQLQSRAATTDVPKNEQLNVNKRHK</sequence>
<name>A0ACC1CRP5_9NEOP</name>
<accession>A0ACC1CRP5</accession>
<gene>
    <name evidence="1" type="ORF">K1T71_010093</name>
</gene>
<proteinExistence type="predicted"/>
<comment type="caution">
    <text evidence="1">The sequence shown here is derived from an EMBL/GenBank/DDBJ whole genome shotgun (WGS) entry which is preliminary data.</text>
</comment>
<organism evidence="1 2">
    <name type="scientific">Dendrolimus kikuchii</name>
    <dbReference type="NCBI Taxonomy" id="765133"/>
    <lineage>
        <taxon>Eukaryota</taxon>
        <taxon>Metazoa</taxon>
        <taxon>Ecdysozoa</taxon>
        <taxon>Arthropoda</taxon>
        <taxon>Hexapoda</taxon>
        <taxon>Insecta</taxon>
        <taxon>Pterygota</taxon>
        <taxon>Neoptera</taxon>
        <taxon>Endopterygota</taxon>
        <taxon>Lepidoptera</taxon>
        <taxon>Glossata</taxon>
        <taxon>Ditrysia</taxon>
        <taxon>Bombycoidea</taxon>
        <taxon>Lasiocampidae</taxon>
        <taxon>Dendrolimus</taxon>
    </lineage>
</organism>
<dbReference type="Proteomes" id="UP000824533">
    <property type="component" value="Linkage Group LG18"/>
</dbReference>
<protein>
    <submittedName>
        <fullName evidence="1">Uncharacterized protein</fullName>
    </submittedName>
</protein>
<evidence type="ECO:0000313" key="1">
    <source>
        <dbReference type="EMBL" id="KAJ0173947.1"/>
    </source>
</evidence>
<evidence type="ECO:0000313" key="2">
    <source>
        <dbReference type="Proteomes" id="UP000824533"/>
    </source>
</evidence>